<feature type="transmembrane region" description="Helical" evidence="6">
    <location>
        <begin position="477"/>
        <end position="496"/>
    </location>
</feature>
<dbReference type="OrthoDB" id="435607at2759"/>
<dbReference type="PANTHER" id="PTHR31274">
    <property type="entry name" value="PROTEIN ECM3"/>
    <property type="match status" value="1"/>
</dbReference>
<evidence type="ECO:0000313" key="7">
    <source>
        <dbReference type="EMBL" id="CCF59614.1"/>
    </source>
</evidence>
<dbReference type="RefSeq" id="XP_003958749.1">
    <property type="nucleotide sequence ID" value="XM_003958700.1"/>
</dbReference>
<dbReference type="GO" id="GO:0016020">
    <property type="term" value="C:membrane"/>
    <property type="evidence" value="ECO:0007669"/>
    <property type="project" value="UniProtKB-SubCell"/>
</dbReference>
<dbReference type="FunCoup" id="H2AZ58">
    <property type="interactions" value="83"/>
</dbReference>
<feature type="transmembrane region" description="Helical" evidence="6">
    <location>
        <begin position="549"/>
        <end position="570"/>
    </location>
</feature>
<dbReference type="Pfam" id="PF03547">
    <property type="entry name" value="Mem_trans"/>
    <property type="match status" value="1"/>
</dbReference>
<feature type="compositionally biased region" description="Basic and acidic residues" evidence="5">
    <location>
        <begin position="171"/>
        <end position="184"/>
    </location>
</feature>
<dbReference type="HOGENOM" id="CLU_021924_0_1_1"/>
<evidence type="ECO:0000256" key="6">
    <source>
        <dbReference type="SAM" id="Phobius"/>
    </source>
</evidence>
<organism evidence="7 8">
    <name type="scientific">Kazachstania africana (strain ATCC 22294 / BCRC 22015 / CBS 2517 / CECT 1963 / NBRC 1671 / NRRL Y-8276)</name>
    <name type="common">Yeast</name>
    <name type="synonym">Kluyveromyces africanus</name>
    <dbReference type="NCBI Taxonomy" id="1071382"/>
    <lineage>
        <taxon>Eukaryota</taxon>
        <taxon>Fungi</taxon>
        <taxon>Dikarya</taxon>
        <taxon>Ascomycota</taxon>
        <taxon>Saccharomycotina</taxon>
        <taxon>Saccharomycetes</taxon>
        <taxon>Saccharomycetales</taxon>
        <taxon>Saccharomycetaceae</taxon>
        <taxon>Kazachstania</taxon>
    </lineage>
</organism>
<feature type="transmembrane region" description="Helical" evidence="6">
    <location>
        <begin position="445"/>
        <end position="465"/>
    </location>
</feature>
<name>H2AZ58_KAZAF</name>
<feature type="transmembrane region" description="Helical" evidence="6">
    <location>
        <begin position="6"/>
        <end position="30"/>
    </location>
</feature>
<feature type="compositionally biased region" description="Acidic residues" evidence="5">
    <location>
        <begin position="192"/>
        <end position="209"/>
    </location>
</feature>
<dbReference type="KEGG" id="kaf:KAFR_0H02050"/>
<dbReference type="eggNOG" id="ENOG502QU6H">
    <property type="taxonomic scope" value="Eukaryota"/>
</dbReference>
<dbReference type="Proteomes" id="UP000005220">
    <property type="component" value="Chromosome 8"/>
</dbReference>
<dbReference type="EMBL" id="HE650828">
    <property type="protein sequence ID" value="CCF59614.1"/>
    <property type="molecule type" value="Genomic_DNA"/>
</dbReference>
<dbReference type="GO" id="GO:0055085">
    <property type="term" value="P:transmembrane transport"/>
    <property type="evidence" value="ECO:0007669"/>
    <property type="project" value="InterPro"/>
</dbReference>
<evidence type="ECO:0000256" key="1">
    <source>
        <dbReference type="ARBA" id="ARBA00004141"/>
    </source>
</evidence>
<reference evidence="7 8" key="1">
    <citation type="journal article" date="2011" name="Proc. Natl. Acad. Sci. U.S.A.">
        <title>Evolutionary erosion of yeast sex chromosomes by mating-type switching accidents.</title>
        <authorList>
            <person name="Gordon J.L."/>
            <person name="Armisen D."/>
            <person name="Proux-Wera E."/>
            <person name="Oheigeartaigh S.S."/>
            <person name="Byrne K.P."/>
            <person name="Wolfe K.H."/>
        </authorList>
    </citation>
    <scope>NUCLEOTIDE SEQUENCE [LARGE SCALE GENOMIC DNA]</scope>
    <source>
        <strain evidence="8">ATCC 22294 / BCRC 22015 / CBS 2517 / CECT 1963 / NBRC 1671 / NRRL Y-8276</strain>
    </source>
</reference>
<evidence type="ECO:0000256" key="4">
    <source>
        <dbReference type="ARBA" id="ARBA00023136"/>
    </source>
</evidence>
<evidence type="ECO:0008006" key="9">
    <source>
        <dbReference type="Google" id="ProtNLM"/>
    </source>
</evidence>
<feature type="transmembrane region" description="Helical" evidence="6">
    <location>
        <begin position="142"/>
        <end position="162"/>
    </location>
</feature>
<keyword evidence="3 6" id="KW-1133">Transmembrane helix</keyword>
<feature type="transmembrane region" description="Helical" evidence="6">
    <location>
        <begin position="73"/>
        <end position="94"/>
    </location>
</feature>
<keyword evidence="8" id="KW-1185">Reference proteome</keyword>
<dbReference type="PANTHER" id="PTHR31274:SF1">
    <property type="entry name" value="AGL149CP"/>
    <property type="match status" value="1"/>
</dbReference>
<dbReference type="GeneID" id="13887610"/>
<sequence>MSISLGAAIYIAIKPILKIYTIILVGFLLARFNVVSMEHAKGISNMVVNAILPCLTFNKIVSNITWRDIKEVGVIVLTALIFFGFGAIGSLLIYKVASTPKKFFWSILFAGLFPNISDLPIAYVQSMGNGTIFQESDADKGVAYSCIFLFTQSFLMMNFGMWRMIGLDTKDDNNEENSESKESDLEGGSSTPDEESQMEEKYENDELELESTQSDLSSDVLDAHSFSHDYTYYYRGGCHIPIAHFANNTQIHRTTTTYSSPSFLEPSKVPKRDDSLLEVWNISSKRTKDLVKRRMRKASINDIISTYSAVENIRNGELNLNRPLTITEKVGKTNAFSSTGEVEDDLFELGEQPSPMKKYVPNFGLKRKFNAMKAKSSQFLDKYNMGWVSYFIINFIRPASLGSSLGIICALIPWVQACFTSTYVHVHQAPDNEAVLNYLMDFTEYIGNACVPLGLILLGGTLARLEVKKLPKGFLKTAILFTVLRLIICPIIGILWANKLYDMNWLDTRIGKFDMILTWAMPCSTSQVYFTAFYTPIKGSHLQMDCLSVLYICQYIVLFISLSIVVTYTLKVDLNV</sequence>
<dbReference type="AlphaFoldDB" id="H2AZ58"/>
<dbReference type="InterPro" id="IPR004776">
    <property type="entry name" value="Mem_transp_PIN-like"/>
</dbReference>
<feature type="transmembrane region" description="Helical" evidence="6">
    <location>
        <begin position="103"/>
        <end position="122"/>
    </location>
</feature>
<evidence type="ECO:0000256" key="5">
    <source>
        <dbReference type="SAM" id="MobiDB-lite"/>
    </source>
</evidence>
<dbReference type="InParanoid" id="H2AZ58"/>
<dbReference type="InterPro" id="IPR040254">
    <property type="entry name" value="Ecm3-like"/>
</dbReference>
<keyword evidence="2 6" id="KW-0812">Transmembrane</keyword>
<keyword evidence="4 6" id="KW-0472">Membrane</keyword>
<feature type="transmembrane region" description="Helical" evidence="6">
    <location>
        <begin position="516"/>
        <end position="537"/>
    </location>
</feature>
<proteinExistence type="predicted"/>
<accession>H2AZ58</accession>
<gene>
    <name evidence="7" type="primary">KAFR0H02050</name>
    <name evidence="7" type="ORF">KAFR_0H02050</name>
</gene>
<protein>
    <recommendedName>
        <fullName evidence="9">Auxin efflux carrier</fullName>
    </recommendedName>
</protein>
<comment type="subcellular location">
    <subcellularLocation>
        <location evidence="1">Membrane</location>
        <topology evidence="1">Multi-pass membrane protein</topology>
    </subcellularLocation>
</comment>
<feature type="region of interest" description="Disordered" evidence="5">
    <location>
        <begin position="171"/>
        <end position="216"/>
    </location>
</feature>
<evidence type="ECO:0000256" key="2">
    <source>
        <dbReference type="ARBA" id="ARBA00022692"/>
    </source>
</evidence>
<evidence type="ECO:0000313" key="8">
    <source>
        <dbReference type="Proteomes" id="UP000005220"/>
    </source>
</evidence>
<evidence type="ECO:0000256" key="3">
    <source>
        <dbReference type="ARBA" id="ARBA00022989"/>
    </source>
</evidence>